<proteinExistence type="predicted"/>
<evidence type="ECO:0000313" key="2">
    <source>
        <dbReference type="Proteomes" id="UP000269721"/>
    </source>
</evidence>
<dbReference type="AlphaFoldDB" id="A0A4P9VUS5"/>
<name>A0A4P9VUS5_9FUNG</name>
<protein>
    <submittedName>
        <fullName evidence="1">Uncharacterized protein</fullName>
    </submittedName>
</protein>
<dbReference type="Proteomes" id="UP000269721">
    <property type="component" value="Unassembled WGS sequence"/>
</dbReference>
<sequence>SFIAVREDGDCRCCENGNGRSQLEQKPLPIVAILARYQGKGKRKDVVVAIEAVCDQQGSVAEGHLYKGAIGCEEMNKEALALHLIPCCHSYSATFDPRRRGVAHVDAQGTSYVLLEDLGLDGWRGPHYSTKHFGQDARLDIGDRQAEKAGVGRPDKLCKKYTIATSVLEKVPDAGQEGGRWGRQKGEEGEGPCTKFLRGLKKEEVEENWHVTIGARKSYFRAAQVYAHPTAVRLGRDDWQYVASSSAASELNGHG</sequence>
<evidence type="ECO:0000313" key="1">
    <source>
        <dbReference type="EMBL" id="RKO83359.1"/>
    </source>
</evidence>
<feature type="non-terminal residue" evidence="1">
    <location>
        <position position="1"/>
    </location>
</feature>
<keyword evidence="2" id="KW-1185">Reference proteome</keyword>
<dbReference type="EMBL" id="ML001325">
    <property type="protein sequence ID" value="RKO83359.1"/>
    <property type="molecule type" value="Genomic_DNA"/>
</dbReference>
<reference evidence="2" key="1">
    <citation type="journal article" date="2018" name="Nat. Microbiol.">
        <title>Leveraging single-cell genomics to expand the fungal tree of life.</title>
        <authorList>
            <person name="Ahrendt S.R."/>
            <person name="Quandt C.A."/>
            <person name="Ciobanu D."/>
            <person name="Clum A."/>
            <person name="Salamov A."/>
            <person name="Andreopoulos B."/>
            <person name="Cheng J.F."/>
            <person name="Woyke T."/>
            <person name="Pelin A."/>
            <person name="Henrissat B."/>
            <person name="Reynolds N.K."/>
            <person name="Benny G.L."/>
            <person name="Smith M.E."/>
            <person name="James T.Y."/>
            <person name="Grigoriev I.V."/>
        </authorList>
    </citation>
    <scope>NUCLEOTIDE SEQUENCE [LARGE SCALE GENOMIC DNA]</scope>
</reference>
<organism evidence="1 2">
    <name type="scientific">Blyttiomyces helicus</name>
    <dbReference type="NCBI Taxonomy" id="388810"/>
    <lineage>
        <taxon>Eukaryota</taxon>
        <taxon>Fungi</taxon>
        <taxon>Fungi incertae sedis</taxon>
        <taxon>Chytridiomycota</taxon>
        <taxon>Chytridiomycota incertae sedis</taxon>
        <taxon>Chytridiomycetes</taxon>
        <taxon>Chytridiomycetes incertae sedis</taxon>
        <taxon>Blyttiomyces</taxon>
    </lineage>
</organism>
<gene>
    <name evidence="1" type="ORF">BDK51DRAFT_28464</name>
</gene>
<accession>A0A4P9VUS5</accession>